<dbReference type="EMBL" id="BAUV01000015">
    <property type="protein sequence ID" value="GAE35152.1"/>
    <property type="molecule type" value="Genomic_DNA"/>
</dbReference>
<reference evidence="3 4" key="1">
    <citation type="journal article" date="2014" name="Genome Announc.">
        <title>Draft Genome Sequences of Three Alkaliphilic Bacillus Strains, Bacillus wakoensis JCM 9140T, Bacillus akibai JCM 9157T, and Bacillus hemicellulosilyticus JCM 9152T.</title>
        <authorList>
            <person name="Yuki M."/>
            <person name="Oshima K."/>
            <person name="Suda W."/>
            <person name="Oshida Y."/>
            <person name="Kitamura K."/>
            <person name="Iida T."/>
            <person name="Hattori M."/>
            <person name="Ohkuma M."/>
        </authorList>
    </citation>
    <scope>NUCLEOTIDE SEQUENCE [LARGE SCALE GENOMIC DNA]</scope>
    <source>
        <strain evidence="3 4">JCM 9157</strain>
    </source>
</reference>
<organism evidence="3 4">
    <name type="scientific">Halalkalibacter akibai (strain ATCC 43226 / DSM 21942 / CIP 109018 / JCM 9157 / 1139)</name>
    <name type="common">Bacillus akibai</name>
    <dbReference type="NCBI Taxonomy" id="1236973"/>
    <lineage>
        <taxon>Bacteria</taxon>
        <taxon>Bacillati</taxon>
        <taxon>Bacillota</taxon>
        <taxon>Bacilli</taxon>
        <taxon>Bacillales</taxon>
        <taxon>Bacillaceae</taxon>
        <taxon>Halalkalibacter</taxon>
    </lineage>
</organism>
<dbReference type="InterPro" id="IPR027383">
    <property type="entry name" value="Znf_put"/>
</dbReference>
<feature type="domain" description="Putative zinc-finger" evidence="2">
    <location>
        <begin position="6"/>
        <end position="36"/>
    </location>
</feature>
<feature type="transmembrane region" description="Helical" evidence="1">
    <location>
        <begin position="75"/>
        <end position="96"/>
    </location>
</feature>
<evidence type="ECO:0000256" key="1">
    <source>
        <dbReference type="SAM" id="Phobius"/>
    </source>
</evidence>
<evidence type="ECO:0000313" key="4">
    <source>
        <dbReference type="Proteomes" id="UP000018896"/>
    </source>
</evidence>
<dbReference type="Proteomes" id="UP000018896">
    <property type="component" value="Unassembled WGS sequence"/>
</dbReference>
<comment type="caution">
    <text evidence="3">The sequence shown here is derived from an EMBL/GenBank/DDBJ whole genome shotgun (WGS) entry which is preliminary data.</text>
</comment>
<dbReference type="RefSeq" id="WP_035664435.1">
    <property type="nucleotide sequence ID" value="NZ_BAUV01000015.1"/>
</dbReference>
<protein>
    <recommendedName>
        <fullName evidence="2">Putative zinc-finger domain-containing protein</fullName>
    </recommendedName>
</protein>
<dbReference type="AlphaFoldDB" id="W4QTC3"/>
<evidence type="ECO:0000313" key="3">
    <source>
        <dbReference type="EMBL" id="GAE35152.1"/>
    </source>
</evidence>
<dbReference type="OrthoDB" id="6194834at2"/>
<keyword evidence="1" id="KW-0472">Membrane</keyword>
<keyword evidence="1" id="KW-1133">Transmembrane helix</keyword>
<sequence length="97" mass="11356">MNCFLIRDLLPLYIEGDCSFETEKLIKEHINNCQECKKLLEMMDEPFDVKEMTGSEEEKVLPDSKKLMQLYYAKLILKGTGLFILIYVLIVTFTLLK</sequence>
<name>W4QTC3_HALA3</name>
<keyword evidence="4" id="KW-1185">Reference proteome</keyword>
<keyword evidence="1" id="KW-0812">Transmembrane</keyword>
<dbReference type="STRING" id="1236973.JCM9157_2247"/>
<gene>
    <name evidence="3" type="ORF">JCM9157_2247</name>
</gene>
<evidence type="ECO:0000259" key="2">
    <source>
        <dbReference type="Pfam" id="PF13490"/>
    </source>
</evidence>
<accession>W4QTC3</accession>
<proteinExistence type="predicted"/>
<dbReference type="Pfam" id="PF13490">
    <property type="entry name" value="zf-HC2"/>
    <property type="match status" value="1"/>
</dbReference>